<dbReference type="EnsemblFungi" id="PTTG_03584-t43_1">
    <property type="protein sequence ID" value="PTTG_03584-t43_1-p1"/>
    <property type="gene ID" value="PTTG_03584"/>
</dbReference>
<gene>
    <name evidence="1" type="ORF">PTTG_03584</name>
</gene>
<dbReference type="EMBL" id="ADAS02000071">
    <property type="protein sequence ID" value="OAV92011.1"/>
    <property type="molecule type" value="Genomic_DNA"/>
</dbReference>
<dbReference type="VEuPathDB" id="FungiDB:PTTG_03584"/>
<reference evidence="2" key="4">
    <citation type="submission" date="2025-05" db="UniProtKB">
        <authorList>
            <consortium name="EnsemblFungi"/>
        </authorList>
    </citation>
    <scope>IDENTIFICATION</scope>
    <source>
        <strain evidence="2">isolate 1-1 / race 1 (BBBD)</strain>
    </source>
</reference>
<evidence type="ECO:0000313" key="1">
    <source>
        <dbReference type="EMBL" id="OAV92011.1"/>
    </source>
</evidence>
<sequence length="309" mass="35504">MSALLGTLLNLRDSATKPAPDAWQLRPSADNFRVGSNLPESILMRTIDPIPAEALLSRTQTVHPILRTLFLQDLTSSGFPGCSFAWDYPWDEHWNQLFSRFVLKHWWNAYRAGVFKVFFIDPADTSNTSILRGLLHCWFIGRQEGIWLGRFSPQRKLKKKHSESKLKMRNQIQQHRRQTLSTLPVLPAVKTLFDNIKTTSDTEDTSSQTLVKVPLPWRSDEFTQFAQKLDTIYAHKKITTNGRTFVHAFILESKRSTSAPLSPLNIKNVPQKLPANCYSKKYWSTLSDSDKQLLNPRDPIEWPSLQTIV</sequence>
<proteinExistence type="predicted"/>
<organism evidence="1">
    <name type="scientific">Puccinia triticina (isolate 1-1 / race 1 (BBBD))</name>
    <name type="common">Brown leaf rust fungus</name>
    <dbReference type="NCBI Taxonomy" id="630390"/>
    <lineage>
        <taxon>Eukaryota</taxon>
        <taxon>Fungi</taxon>
        <taxon>Dikarya</taxon>
        <taxon>Basidiomycota</taxon>
        <taxon>Pucciniomycotina</taxon>
        <taxon>Pucciniomycetes</taxon>
        <taxon>Pucciniales</taxon>
        <taxon>Pucciniaceae</taxon>
        <taxon>Puccinia</taxon>
    </lineage>
</organism>
<accession>A0A180GHB3</accession>
<dbReference type="AlphaFoldDB" id="A0A180GHB3"/>
<evidence type="ECO:0000313" key="3">
    <source>
        <dbReference type="Proteomes" id="UP000005240"/>
    </source>
</evidence>
<reference evidence="1" key="1">
    <citation type="submission" date="2009-11" db="EMBL/GenBank/DDBJ databases">
        <authorList>
            <consortium name="The Broad Institute Genome Sequencing Platform"/>
            <person name="Ward D."/>
            <person name="Feldgarden M."/>
            <person name="Earl A."/>
            <person name="Young S.K."/>
            <person name="Zeng Q."/>
            <person name="Koehrsen M."/>
            <person name="Alvarado L."/>
            <person name="Berlin A."/>
            <person name="Bochicchio J."/>
            <person name="Borenstein D."/>
            <person name="Chapman S.B."/>
            <person name="Chen Z."/>
            <person name="Engels R."/>
            <person name="Freedman E."/>
            <person name="Gellesch M."/>
            <person name="Goldberg J."/>
            <person name="Griggs A."/>
            <person name="Gujja S."/>
            <person name="Heilman E."/>
            <person name="Heiman D."/>
            <person name="Hepburn T."/>
            <person name="Howarth C."/>
            <person name="Jen D."/>
            <person name="Larson L."/>
            <person name="Lewis B."/>
            <person name="Mehta T."/>
            <person name="Park D."/>
            <person name="Pearson M."/>
            <person name="Roberts A."/>
            <person name="Saif S."/>
            <person name="Shea T."/>
            <person name="Shenoy N."/>
            <person name="Sisk P."/>
            <person name="Stolte C."/>
            <person name="Sykes S."/>
            <person name="Thomson T."/>
            <person name="Walk T."/>
            <person name="White J."/>
            <person name="Yandava C."/>
            <person name="Izard J."/>
            <person name="Baranova O.V."/>
            <person name="Blanton J.M."/>
            <person name="Tanner A.C."/>
            <person name="Dewhirst F.E."/>
            <person name="Haas B."/>
            <person name="Nusbaum C."/>
            <person name="Birren B."/>
        </authorList>
    </citation>
    <scope>NUCLEOTIDE SEQUENCE [LARGE SCALE GENOMIC DNA]</scope>
    <source>
        <strain evidence="1">1-1 BBBD Race 1</strain>
    </source>
</reference>
<reference evidence="2 3" key="3">
    <citation type="journal article" date="2017" name="G3 (Bethesda)">
        <title>Comparative analysis highlights variable genome content of wheat rusts and divergence of the mating loci.</title>
        <authorList>
            <person name="Cuomo C.A."/>
            <person name="Bakkeren G."/>
            <person name="Khalil H.B."/>
            <person name="Panwar V."/>
            <person name="Joly D."/>
            <person name="Linning R."/>
            <person name="Sakthikumar S."/>
            <person name="Song X."/>
            <person name="Adiconis X."/>
            <person name="Fan L."/>
            <person name="Goldberg J.M."/>
            <person name="Levin J.Z."/>
            <person name="Young S."/>
            <person name="Zeng Q."/>
            <person name="Anikster Y."/>
            <person name="Bruce M."/>
            <person name="Wang M."/>
            <person name="Yin C."/>
            <person name="McCallum B."/>
            <person name="Szabo L.J."/>
            <person name="Hulbert S."/>
            <person name="Chen X."/>
            <person name="Fellers J.P."/>
        </authorList>
    </citation>
    <scope>NUCLEOTIDE SEQUENCE</scope>
    <source>
        <strain evidence="3">Isolate 1-1 / race 1 (BBBD)</strain>
        <strain evidence="2">isolate 1-1 / race 1 (BBBD)</strain>
    </source>
</reference>
<dbReference type="Proteomes" id="UP000005240">
    <property type="component" value="Unassembled WGS sequence"/>
</dbReference>
<dbReference type="OrthoDB" id="2498244at2759"/>
<evidence type="ECO:0000313" key="2">
    <source>
        <dbReference type="EnsemblFungi" id="PTTG_03584-t43_1-p1"/>
    </source>
</evidence>
<name>A0A180GHB3_PUCT1</name>
<protein>
    <submittedName>
        <fullName evidence="1 2">Uncharacterized protein</fullName>
    </submittedName>
</protein>
<keyword evidence="3" id="KW-1185">Reference proteome</keyword>
<reference evidence="1" key="2">
    <citation type="submission" date="2016-05" db="EMBL/GenBank/DDBJ databases">
        <title>Comparative analysis highlights variable genome content of wheat rusts and divergence of the mating loci.</title>
        <authorList>
            <person name="Cuomo C.A."/>
            <person name="Bakkeren G."/>
            <person name="Szabo L."/>
            <person name="Khalil H."/>
            <person name="Joly D."/>
            <person name="Goldberg J."/>
            <person name="Young S."/>
            <person name="Zeng Q."/>
            <person name="Fellers J."/>
        </authorList>
    </citation>
    <scope>NUCLEOTIDE SEQUENCE [LARGE SCALE GENOMIC DNA]</scope>
    <source>
        <strain evidence="1">1-1 BBBD Race 1</strain>
    </source>
</reference>